<feature type="compositionally biased region" description="Basic and acidic residues" evidence="2">
    <location>
        <begin position="337"/>
        <end position="352"/>
    </location>
</feature>
<sequence length="417" mass="45872">PTPPVMHFRRALNPERRNLCTHVTATRLFDQWGSLKCCLCHRHANIGWLYRCTQDSDGFLPATDFINGSHALADKSPFQDVALHTLSPPIIKAIADGQYTDEQIKILIQQKEKVRDIILAQEPRPATASTATTNSSASSSTSSKYGIPSTLPKSTTFSTTSTASLDEEIRKAYDWNELQKVWLSEPTMPPPDPTSPSLTQSHLAFPNPVAAPKACSFKICPTCRPTCRDRTFQSLNAVLNSPVKVPPSWELENRPISDASVLAKVQVPSHIQLSATLDHFYSRLSKSAVQSAATLRTLDNLDEEISTLRAEIAAIDKSSIRKRSGFRQTVRNALARARSEDSTKGESARENGNENEMLAQDSAAGSRHSHSHIFGRPRSRLTPSFIETHGQLVDTSALQDSVMLMLASNTPLPHTPS</sequence>
<evidence type="ECO:0000256" key="2">
    <source>
        <dbReference type="SAM" id="MobiDB-lite"/>
    </source>
</evidence>
<protein>
    <submittedName>
        <fullName evidence="3">Uncharacterized protein</fullName>
    </submittedName>
</protein>
<dbReference type="VEuPathDB" id="FungiDB:A1O9_08195"/>
<evidence type="ECO:0000313" key="4">
    <source>
        <dbReference type="Proteomes" id="UP000027920"/>
    </source>
</evidence>
<evidence type="ECO:0000256" key="1">
    <source>
        <dbReference type="SAM" id="Coils"/>
    </source>
</evidence>
<evidence type="ECO:0000313" key="3">
    <source>
        <dbReference type="EMBL" id="KEF55445.1"/>
    </source>
</evidence>
<dbReference type="GeneID" id="25283108"/>
<feature type="region of interest" description="Disordered" evidence="2">
    <location>
        <begin position="334"/>
        <end position="354"/>
    </location>
</feature>
<feature type="non-terminal residue" evidence="3">
    <location>
        <position position="1"/>
    </location>
</feature>
<feature type="region of interest" description="Disordered" evidence="2">
    <location>
        <begin position="124"/>
        <end position="151"/>
    </location>
</feature>
<gene>
    <name evidence="3" type="ORF">A1O9_08195</name>
</gene>
<dbReference type="HOGENOM" id="CLU_048132_0_0_1"/>
<feature type="coiled-coil region" evidence="1">
    <location>
        <begin position="291"/>
        <end position="318"/>
    </location>
</feature>
<dbReference type="EMBL" id="AMGV01000007">
    <property type="protein sequence ID" value="KEF55445.1"/>
    <property type="molecule type" value="Genomic_DNA"/>
</dbReference>
<comment type="caution">
    <text evidence="3">The sequence shown here is derived from an EMBL/GenBank/DDBJ whole genome shotgun (WGS) entry which is preliminary data.</text>
</comment>
<feature type="non-terminal residue" evidence="3">
    <location>
        <position position="417"/>
    </location>
</feature>
<accession>A0A072PIU2</accession>
<feature type="compositionally biased region" description="Low complexity" evidence="2">
    <location>
        <begin position="126"/>
        <end position="151"/>
    </location>
</feature>
<keyword evidence="4" id="KW-1185">Reference proteome</keyword>
<dbReference type="Proteomes" id="UP000027920">
    <property type="component" value="Unassembled WGS sequence"/>
</dbReference>
<dbReference type="AlphaFoldDB" id="A0A072PIU2"/>
<dbReference type="RefSeq" id="XP_013258035.1">
    <property type="nucleotide sequence ID" value="XM_013402581.1"/>
</dbReference>
<proteinExistence type="predicted"/>
<name>A0A072PIU2_9EURO</name>
<organism evidence="3 4">
    <name type="scientific">Exophiala aquamarina CBS 119918</name>
    <dbReference type="NCBI Taxonomy" id="1182545"/>
    <lineage>
        <taxon>Eukaryota</taxon>
        <taxon>Fungi</taxon>
        <taxon>Dikarya</taxon>
        <taxon>Ascomycota</taxon>
        <taxon>Pezizomycotina</taxon>
        <taxon>Eurotiomycetes</taxon>
        <taxon>Chaetothyriomycetidae</taxon>
        <taxon>Chaetothyriales</taxon>
        <taxon>Herpotrichiellaceae</taxon>
        <taxon>Exophiala</taxon>
    </lineage>
</organism>
<dbReference type="STRING" id="1182545.A0A072PIU2"/>
<keyword evidence="1" id="KW-0175">Coiled coil</keyword>
<reference evidence="3 4" key="1">
    <citation type="submission" date="2013-03" db="EMBL/GenBank/DDBJ databases">
        <title>The Genome Sequence of Exophiala aquamarina CBS 119918.</title>
        <authorList>
            <consortium name="The Broad Institute Genomics Platform"/>
            <person name="Cuomo C."/>
            <person name="de Hoog S."/>
            <person name="Gorbushina A."/>
            <person name="Walker B."/>
            <person name="Young S.K."/>
            <person name="Zeng Q."/>
            <person name="Gargeya S."/>
            <person name="Fitzgerald M."/>
            <person name="Haas B."/>
            <person name="Abouelleil A."/>
            <person name="Allen A.W."/>
            <person name="Alvarado L."/>
            <person name="Arachchi H.M."/>
            <person name="Berlin A.M."/>
            <person name="Chapman S.B."/>
            <person name="Gainer-Dewar J."/>
            <person name="Goldberg J."/>
            <person name="Griggs A."/>
            <person name="Gujja S."/>
            <person name="Hansen M."/>
            <person name="Howarth C."/>
            <person name="Imamovic A."/>
            <person name="Ireland A."/>
            <person name="Larimer J."/>
            <person name="McCowan C."/>
            <person name="Murphy C."/>
            <person name="Pearson M."/>
            <person name="Poon T.W."/>
            <person name="Priest M."/>
            <person name="Roberts A."/>
            <person name="Saif S."/>
            <person name="Shea T."/>
            <person name="Sisk P."/>
            <person name="Sykes S."/>
            <person name="Wortman J."/>
            <person name="Nusbaum C."/>
            <person name="Birren B."/>
        </authorList>
    </citation>
    <scope>NUCLEOTIDE SEQUENCE [LARGE SCALE GENOMIC DNA]</scope>
    <source>
        <strain evidence="3 4">CBS 119918</strain>
    </source>
</reference>
<dbReference type="OrthoDB" id="4776522at2759"/>